<reference evidence="2 3" key="1">
    <citation type="submission" date="2017-07" db="EMBL/GenBank/DDBJ databases">
        <title>Sandarakinorhabdus cyanobacteriorum sp. nov., a novel bacterium isolated from cyanobacterial aggregates in a eutrophic lake.</title>
        <authorList>
            <person name="Cai H."/>
        </authorList>
    </citation>
    <scope>NUCLEOTIDE SEQUENCE [LARGE SCALE GENOMIC DNA]</scope>
    <source>
        <strain evidence="2 3">TH057</strain>
    </source>
</reference>
<dbReference type="Proteomes" id="UP000216991">
    <property type="component" value="Unassembled WGS sequence"/>
</dbReference>
<evidence type="ECO:0000256" key="1">
    <source>
        <dbReference type="SAM" id="SignalP"/>
    </source>
</evidence>
<proteinExistence type="predicted"/>
<gene>
    <name evidence="2" type="ORF">CHU93_09795</name>
</gene>
<evidence type="ECO:0000313" key="2">
    <source>
        <dbReference type="EMBL" id="OYQ27762.1"/>
    </source>
</evidence>
<accession>A0A255YEU2</accession>
<evidence type="ECO:0000313" key="3">
    <source>
        <dbReference type="Proteomes" id="UP000216991"/>
    </source>
</evidence>
<protein>
    <submittedName>
        <fullName evidence="2">Uncharacterized protein</fullName>
    </submittedName>
</protein>
<feature type="signal peptide" evidence="1">
    <location>
        <begin position="1"/>
        <end position="23"/>
    </location>
</feature>
<feature type="chain" id="PRO_5013169093" evidence="1">
    <location>
        <begin position="24"/>
        <end position="240"/>
    </location>
</feature>
<dbReference type="OrthoDB" id="2633250at2"/>
<comment type="caution">
    <text evidence="2">The sequence shown here is derived from an EMBL/GenBank/DDBJ whole genome shotgun (WGS) entry which is preliminary data.</text>
</comment>
<sequence length="240" mass="25294">MPGLLTLCVRVLAIMGLAVPALGQPAGDAVQPRIIVQSVTDGGIDVAAWTPDGRFIWTASGMARELLLWDAAQGVIIDRLRLPSPPGRAVDLLRLQGMAVSADGAILTIDGDTTGVGDEVIIARRRYRVMLASRRIDIVDPPVARLDISPADWIGGLTARIEALSVVYAGGTKIPLAQALAALPALPRSPDGRTELLRAGTGFALRGGNGVIRRHGCAISASASPMPNCRLMNAIWRCWA</sequence>
<dbReference type="SUPFAM" id="SSF82171">
    <property type="entry name" value="DPP6 N-terminal domain-like"/>
    <property type="match status" value="1"/>
</dbReference>
<keyword evidence="3" id="KW-1185">Reference proteome</keyword>
<organism evidence="2 3">
    <name type="scientific">Sandarakinorhabdus cyanobacteriorum</name>
    <dbReference type="NCBI Taxonomy" id="1981098"/>
    <lineage>
        <taxon>Bacteria</taxon>
        <taxon>Pseudomonadati</taxon>
        <taxon>Pseudomonadota</taxon>
        <taxon>Alphaproteobacteria</taxon>
        <taxon>Sphingomonadales</taxon>
        <taxon>Sphingosinicellaceae</taxon>
        <taxon>Sandarakinorhabdus</taxon>
    </lineage>
</organism>
<dbReference type="AlphaFoldDB" id="A0A255YEU2"/>
<name>A0A255YEU2_9SPHN</name>
<dbReference type="EMBL" id="NOXT01000112">
    <property type="protein sequence ID" value="OYQ27762.1"/>
    <property type="molecule type" value="Genomic_DNA"/>
</dbReference>
<dbReference type="RefSeq" id="WP_094473894.1">
    <property type="nucleotide sequence ID" value="NZ_NOXT01000112.1"/>
</dbReference>
<keyword evidence="1" id="KW-0732">Signal</keyword>